<dbReference type="EMBL" id="JBHTMB010000387">
    <property type="protein sequence ID" value="MFD1238274.1"/>
    <property type="molecule type" value="Genomic_DNA"/>
</dbReference>
<keyword evidence="2" id="KW-1185">Reference proteome</keyword>
<comment type="caution">
    <text evidence="1">The sequence shown here is derived from an EMBL/GenBank/DDBJ whole genome shotgun (WGS) entry which is preliminary data.</text>
</comment>
<evidence type="ECO:0000313" key="2">
    <source>
        <dbReference type="Proteomes" id="UP001597182"/>
    </source>
</evidence>
<evidence type="ECO:0000313" key="1">
    <source>
        <dbReference type="EMBL" id="MFD1238274.1"/>
    </source>
</evidence>
<gene>
    <name evidence="1" type="ORF">ACFQ34_33785</name>
</gene>
<proteinExistence type="predicted"/>
<organism evidence="1 2">
    <name type="scientific">Pseudonocardia benzenivorans</name>
    <dbReference type="NCBI Taxonomy" id="228005"/>
    <lineage>
        <taxon>Bacteria</taxon>
        <taxon>Bacillati</taxon>
        <taxon>Actinomycetota</taxon>
        <taxon>Actinomycetes</taxon>
        <taxon>Pseudonocardiales</taxon>
        <taxon>Pseudonocardiaceae</taxon>
        <taxon>Pseudonocardia</taxon>
    </lineage>
</organism>
<dbReference type="Proteomes" id="UP001597182">
    <property type="component" value="Unassembled WGS sequence"/>
</dbReference>
<sequence>MNEDRSGHPAITQDAHSTLMRQAARVLRLRYAAGGRDSQLSPATASKLADTLEGLSSGDPVFDSIDPNEATALAHRLIDDDHPELSKLWPAAK</sequence>
<dbReference type="RefSeq" id="WP_339123962.1">
    <property type="nucleotide sequence ID" value="NZ_JBHTMB010000387.1"/>
</dbReference>
<protein>
    <submittedName>
        <fullName evidence="1">Uncharacterized protein</fullName>
    </submittedName>
</protein>
<accession>A0ABW3VV81</accession>
<reference evidence="2" key="1">
    <citation type="journal article" date="2019" name="Int. J. Syst. Evol. Microbiol.">
        <title>The Global Catalogue of Microorganisms (GCM) 10K type strain sequencing project: providing services to taxonomists for standard genome sequencing and annotation.</title>
        <authorList>
            <consortium name="The Broad Institute Genomics Platform"/>
            <consortium name="The Broad Institute Genome Sequencing Center for Infectious Disease"/>
            <person name="Wu L."/>
            <person name="Ma J."/>
        </authorList>
    </citation>
    <scope>NUCLEOTIDE SEQUENCE [LARGE SCALE GENOMIC DNA]</scope>
    <source>
        <strain evidence="2">CCUG 49018</strain>
    </source>
</reference>
<name>A0ABW3VV81_9PSEU</name>